<keyword evidence="1" id="KW-0472">Membrane</keyword>
<keyword evidence="1" id="KW-1133">Transmembrane helix</keyword>
<accession>A0A8T4C759</accession>
<name>A0A8T4C759_9ARCH</name>
<feature type="transmembrane region" description="Helical" evidence="1">
    <location>
        <begin position="12"/>
        <end position="31"/>
    </location>
</feature>
<dbReference type="Proteomes" id="UP000774699">
    <property type="component" value="Unassembled WGS sequence"/>
</dbReference>
<reference evidence="2" key="1">
    <citation type="submission" date="2019-03" db="EMBL/GenBank/DDBJ databases">
        <title>Lake Tanganyika Metagenome-Assembled Genomes (MAGs).</title>
        <authorList>
            <person name="Tran P."/>
        </authorList>
    </citation>
    <scope>NUCLEOTIDE SEQUENCE</scope>
    <source>
        <strain evidence="2">M_DeepCast_50m_m2_156</strain>
    </source>
</reference>
<protein>
    <submittedName>
        <fullName evidence="2">Uncharacterized protein</fullName>
    </submittedName>
</protein>
<proteinExistence type="predicted"/>
<evidence type="ECO:0000256" key="1">
    <source>
        <dbReference type="SAM" id="Phobius"/>
    </source>
</evidence>
<dbReference type="EMBL" id="VGJJ01000023">
    <property type="protein sequence ID" value="MBM3282323.1"/>
    <property type="molecule type" value="Genomic_DNA"/>
</dbReference>
<gene>
    <name evidence="2" type="ORF">FJY86_03215</name>
</gene>
<evidence type="ECO:0000313" key="3">
    <source>
        <dbReference type="Proteomes" id="UP000774699"/>
    </source>
</evidence>
<dbReference type="AlphaFoldDB" id="A0A8T4C759"/>
<comment type="caution">
    <text evidence="2">The sequence shown here is derived from an EMBL/GenBank/DDBJ whole genome shotgun (WGS) entry which is preliminary data.</text>
</comment>
<sequence length="80" mass="9252">MSTLIRVTNKLMGIGLFALAFGLVVIFLLAIDDFVIKQRLYFLRTGDWENLVAVTVFGVLLAYVLKKLLFLQYRWGLKKR</sequence>
<evidence type="ECO:0000313" key="2">
    <source>
        <dbReference type="EMBL" id="MBM3282323.1"/>
    </source>
</evidence>
<organism evidence="2 3">
    <name type="scientific">Candidatus Iainarchaeum sp</name>
    <dbReference type="NCBI Taxonomy" id="3101447"/>
    <lineage>
        <taxon>Archaea</taxon>
        <taxon>Candidatus Iainarchaeota</taxon>
        <taxon>Candidatus Iainarchaeia</taxon>
        <taxon>Candidatus Iainarchaeales</taxon>
        <taxon>Candidatus Iainarchaeaceae</taxon>
        <taxon>Candidatus Iainarchaeum</taxon>
    </lineage>
</organism>
<feature type="transmembrane region" description="Helical" evidence="1">
    <location>
        <begin position="51"/>
        <end position="70"/>
    </location>
</feature>
<keyword evidence="1" id="KW-0812">Transmembrane</keyword>